<evidence type="ECO:0000313" key="3">
    <source>
        <dbReference type="Proteomes" id="UP000464178"/>
    </source>
</evidence>
<dbReference type="Gene3D" id="3.40.50.300">
    <property type="entry name" value="P-loop containing nucleotide triphosphate hydrolases"/>
    <property type="match status" value="2"/>
</dbReference>
<dbReference type="Pfam" id="PF13604">
    <property type="entry name" value="AAA_30"/>
    <property type="match status" value="1"/>
</dbReference>
<dbReference type="SMART" id="SM00382">
    <property type="entry name" value="AAA"/>
    <property type="match status" value="1"/>
</dbReference>
<dbReference type="CDD" id="cd18809">
    <property type="entry name" value="SF1_C_RecD"/>
    <property type="match status" value="1"/>
</dbReference>
<proteinExistence type="predicted"/>
<dbReference type="PANTHER" id="PTHR43788">
    <property type="entry name" value="DNA2/NAM7 HELICASE FAMILY MEMBER"/>
    <property type="match status" value="1"/>
</dbReference>
<name>A0A6P2DH96_9BACT</name>
<dbReference type="Proteomes" id="UP000464178">
    <property type="component" value="Chromosome"/>
</dbReference>
<organism evidence="2 3">
    <name type="scientific">Gemmata massiliana</name>
    <dbReference type="NCBI Taxonomy" id="1210884"/>
    <lineage>
        <taxon>Bacteria</taxon>
        <taxon>Pseudomonadati</taxon>
        <taxon>Planctomycetota</taxon>
        <taxon>Planctomycetia</taxon>
        <taxon>Gemmatales</taxon>
        <taxon>Gemmataceae</taxon>
        <taxon>Gemmata</taxon>
    </lineage>
</organism>
<dbReference type="EMBL" id="LR593886">
    <property type="protein sequence ID" value="VTS00432.1"/>
    <property type="molecule type" value="Genomic_DNA"/>
</dbReference>
<sequence length="881" mass="97171">MLRIVPTRSAAQAQSYYSHSDYYTGDQEHPGVWRGKGAERLGLSGIVEKEQFAALCENRDPSSGERITASTRANRTIGYDFNFHAPKSLSVLHALTDDPNLLRAFQESVDATMDLIETDAQTRVRKGYTYQDRTTGELVWARFDHFTARPIGGVPDPHLHSHCFVQNMTFDRAEGQWKAGQFRNLKRDAPFYQAVFHTELTSRLRALGVPLEQTPEGWEVRGFDRATLDKFSRRTKQIEDLAAARGITDPDAKAELGAKTRRGKAEHLSMDELRALWFDRLDSHERAALRPLPPPVKPEPAAGLEPRAALAFACRHLFERRSVVSERELLAETLRAGLGRFTLADAERAVRDSDVLVRELDGRRLATTRAVLVEEEQLIAFARDGRGRCAPLGRGDAVPRRGWLNAGQKAAVRHVLSSPDRVMLIRGAAGTGKTTLMQEAVEAIERAGTRVLTFAPSADASRGVLRKEGFTGADTVARLLVDTELQERARGQVLWIDEAGLLGATAMRGVFTLADRLACRVVLSGDRKQHGSVARGAVLKVLEEQAGLAVAEVKEVQRQKGAYRRAVELLSEGRAAEGFDALDRLGWVREIADADRYTQLAADYVAAVASRKSALVVSPTHAEGAEATGAIRTALKAAGKLGTEERAIATLTRVELTEAERTQANSYRTGDVLQFHQNAKGFALGQRVVVEPGISVPLDQAARFQVFRPSELILAPGDRVRVTKGGKTKDGHKIENGGLFTVSGFTRAGDIRLDNGWIVDRDYGHLSHGYVTTSYASQGKTVDRVLVAQSSRSGAAASREQFYVSASRARQQVTVYTDDKEALREAIGHSADRLSATELVGVEAHREQLRMRARLVRLLNRFRGHRPQPARPDREYREGRA</sequence>
<dbReference type="Pfam" id="PF08751">
    <property type="entry name" value="TrwC"/>
    <property type="match status" value="1"/>
</dbReference>
<dbReference type="InterPro" id="IPR050534">
    <property type="entry name" value="Coronavir_polyprotein_1ab"/>
</dbReference>
<dbReference type="SUPFAM" id="SSF55464">
    <property type="entry name" value="Origin of replication-binding domain, RBD-like"/>
    <property type="match status" value="1"/>
</dbReference>
<dbReference type="PANTHER" id="PTHR43788:SF8">
    <property type="entry name" value="DNA-BINDING PROTEIN SMUBP-2"/>
    <property type="match status" value="1"/>
</dbReference>
<dbReference type="NCBIfam" id="TIGR02686">
    <property type="entry name" value="relax_trwC"/>
    <property type="match status" value="1"/>
</dbReference>
<evidence type="ECO:0000259" key="1">
    <source>
        <dbReference type="SMART" id="SM00382"/>
    </source>
</evidence>
<keyword evidence="3" id="KW-1185">Reference proteome</keyword>
<dbReference type="InterPro" id="IPR027417">
    <property type="entry name" value="P-loop_NTPase"/>
</dbReference>
<dbReference type="NCBIfam" id="NF041492">
    <property type="entry name" value="MobF"/>
    <property type="match status" value="1"/>
</dbReference>
<dbReference type="AlphaFoldDB" id="A0A6P2DH96"/>
<evidence type="ECO:0000313" key="2">
    <source>
        <dbReference type="EMBL" id="VTS00432.1"/>
    </source>
</evidence>
<protein>
    <recommendedName>
        <fullName evidence="1">AAA+ ATPase domain-containing protein</fullName>
    </recommendedName>
</protein>
<dbReference type="RefSeq" id="WP_162672170.1">
    <property type="nucleotide sequence ID" value="NZ_LR593886.1"/>
</dbReference>
<gene>
    <name evidence="2" type="ORF">SOIL9_81860</name>
</gene>
<dbReference type="InterPro" id="IPR014862">
    <property type="entry name" value="TrwC"/>
</dbReference>
<dbReference type="KEGG" id="gms:SOIL9_81860"/>
<feature type="domain" description="AAA+ ATPase" evidence="1">
    <location>
        <begin position="419"/>
        <end position="548"/>
    </location>
</feature>
<dbReference type="InterPro" id="IPR003593">
    <property type="entry name" value="AAA+_ATPase"/>
</dbReference>
<dbReference type="SUPFAM" id="SSF52540">
    <property type="entry name" value="P-loop containing nucleoside triphosphate hydrolases"/>
    <property type="match status" value="2"/>
</dbReference>
<dbReference type="InterPro" id="IPR014059">
    <property type="entry name" value="TraI/TrwC_relax"/>
</dbReference>
<dbReference type="GO" id="GO:0043139">
    <property type="term" value="F:5'-3' DNA helicase activity"/>
    <property type="evidence" value="ECO:0007669"/>
    <property type="project" value="TreeGrafter"/>
</dbReference>
<accession>A0A6P2DH96</accession>
<reference evidence="2 3" key="1">
    <citation type="submission" date="2019-05" db="EMBL/GenBank/DDBJ databases">
        <authorList>
            <consortium name="Science for Life Laboratories"/>
        </authorList>
    </citation>
    <scope>NUCLEOTIDE SEQUENCE [LARGE SCALE GENOMIC DNA]</scope>
    <source>
        <strain evidence="2">Soil9</strain>
    </source>
</reference>